<dbReference type="CDD" id="cd19143">
    <property type="entry name" value="AKR_AKR6C1_2"/>
    <property type="match status" value="1"/>
</dbReference>
<protein>
    <recommendedName>
        <fullName evidence="4">NADP-dependent oxidoreductase domain-containing protein</fullName>
    </recommendedName>
</protein>
<keyword evidence="2" id="KW-0521">NADP</keyword>
<dbReference type="PRINTS" id="PR01577">
    <property type="entry name" value="KCNABCHANNEL"/>
</dbReference>
<evidence type="ECO:0000313" key="5">
    <source>
        <dbReference type="EMBL" id="KAG7529981.1"/>
    </source>
</evidence>
<dbReference type="PANTHER" id="PTHR43150:SF2">
    <property type="entry name" value="HYPERKINETIC, ISOFORM M"/>
    <property type="match status" value="1"/>
</dbReference>
<comment type="similarity">
    <text evidence="1">Belongs to the shaker potassium channel beta subunit family.</text>
</comment>
<reference evidence="5" key="1">
    <citation type="submission" date="2020-04" db="EMBL/GenBank/DDBJ databases">
        <title>Analysis of mating type loci in Filobasidium floriforme.</title>
        <authorList>
            <person name="Nowrousian M."/>
        </authorList>
    </citation>
    <scope>NUCLEOTIDE SEQUENCE</scope>
    <source>
        <strain evidence="5">CBS 6242</strain>
    </source>
</reference>
<evidence type="ECO:0000313" key="6">
    <source>
        <dbReference type="Proteomes" id="UP000812966"/>
    </source>
</evidence>
<dbReference type="InterPro" id="IPR023210">
    <property type="entry name" value="NADP_OxRdtase_dom"/>
</dbReference>
<proteinExistence type="inferred from homology"/>
<evidence type="ECO:0000256" key="1">
    <source>
        <dbReference type="ARBA" id="ARBA00006515"/>
    </source>
</evidence>
<dbReference type="Gene3D" id="3.20.20.100">
    <property type="entry name" value="NADP-dependent oxidoreductase domain"/>
    <property type="match status" value="1"/>
</dbReference>
<dbReference type="GO" id="GO:0016491">
    <property type="term" value="F:oxidoreductase activity"/>
    <property type="evidence" value="ECO:0007669"/>
    <property type="project" value="UniProtKB-KW"/>
</dbReference>
<dbReference type="PANTHER" id="PTHR43150">
    <property type="entry name" value="HYPERKINETIC, ISOFORM M"/>
    <property type="match status" value="1"/>
</dbReference>
<dbReference type="AlphaFoldDB" id="A0A8K0JIH7"/>
<dbReference type="Pfam" id="PF00248">
    <property type="entry name" value="Aldo_ket_red"/>
    <property type="match status" value="1"/>
</dbReference>
<keyword evidence="6" id="KW-1185">Reference proteome</keyword>
<keyword evidence="3" id="KW-0560">Oxidoreductase</keyword>
<dbReference type="InterPro" id="IPR036812">
    <property type="entry name" value="NAD(P)_OxRdtase_dom_sf"/>
</dbReference>
<gene>
    <name evidence="5" type="ORF">FFLO_05278</name>
</gene>
<name>A0A8K0JIH7_9TREE</name>
<sequence>MIFRNFGKTGLRVPVDNRGGWLTLGGTQKGDVVKDIMTTAWDNGINFFDTAEGYAEGNSEVEMGRVLHEMGWQRSDYIISTKIFFGTGRKELNSRGLSRKHLVEGLNYSLKRLGLDYVDVVFAHRPDTTVPMEETVRAFDHLVNTGKAFYWGTSEWTAQQIQEAHAIADKLNLIGPTCEQPQYSMLHREKFEVEYKPLFEGHKGLGTTIWSPLASGFLTGKYNSGEVPKDSRYATNPEFFKDTVEKLKSPETQAKIEKIRKLTDIAEKELDCTMTHLALAWAIKNENVSTCILGASKPEQVSDNCKALKVLPKLTPEIMEKIEKILENKPAQPAQFGREIYTF</sequence>
<feature type="domain" description="NADP-dependent oxidoreductase" evidence="4">
    <location>
        <begin position="27"/>
        <end position="326"/>
    </location>
</feature>
<evidence type="ECO:0000259" key="4">
    <source>
        <dbReference type="Pfam" id="PF00248"/>
    </source>
</evidence>
<accession>A0A8K0JIH7</accession>
<organism evidence="5 6">
    <name type="scientific">Filobasidium floriforme</name>
    <dbReference type="NCBI Taxonomy" id="5210"/>
    <lineage>
        <taxon>Eukaryota</taxon>
        <taxon>Fungi</taxon>
        <taxon>Dikarya</taxon>
        <taxon>Basidiomycota</taxon>
        <taxon>Agaricomycotina</taxon>
        <taxon>Tremellomycetes</taxon>
        <taxon>Filobasidiales</taxon>
        <taxon>Filobasidiaceae</taxon>
        <taxon>Filobasidium</taxon>
    </lineage>
</organism>
<dbReference type="Proteomes" id="UP000812966">
    <property type="component" value="Unassembled WGS sequence"/>
</dbReference>
<dbReference type="InterPro" id="IPR005399">
    <property type="entry name" value="K_chnl_volt-dep_bsu_KCNAB-rel"/>
</dbReference>
<dbReference type="SUPFAM" id="SSF51430">
    <property type="entry name" value="NAD(P)-linked oxidoreductase"/>
    <property type="match status" value="1"/>
</dbReference>
<evidence type="ECO:0000256" key="3">
    <source>
        <dbReference type="ARBA" id="ARBA00023002"/>
    </source>
</evidence>
<dbReference type="EMBL" id="JABELV010000129">
    <property type="protein sequence ID" value="KAG7529981.1"/>
    <property type="molecule type" value="Genomic_DNA"/>
</dbReference>
<evidence type="ECO:0000256" key="2">
    <source>
        <dbReference type="ARBA" id="ARBA00022857"/>
    </source>
</evidence>
<comment type="caution">
    <text evidence="5">The sequence shown here is derived from an EMBL/GenBank/DDBJ whole genome shotgun (WGS) entry which is preliminary data.</text>
</comment>